<dbReference type="RefSeq" id="WP_157567638.1">
    <property type="nucleotide sequence ID" value="NZ_WQKZ01000004.1"/>
</dbReference>
<feature type="compositionally biased region" description="Low complexity" evidence="1">
    <location>
        <begin position="44"/>
        <end position="69"/>
    </location>
</feature>
<evidence type="ECO:0000256" key="1">
    <source>
        <dbReference type="SAM" id="MobiDB-lite"/>
    </source>
</evidence>
<evidence type="ECO:0000313" key="4">
    <source>
        <dbReference type="Proteomes" id="UP000441336"/>
    </source>
</evidence>
<sequence>MAELRIQPKKAAPSPWLLVGLAVLLLAAVAYFYLRPDPADEARATSTSAPAPAPADSLAPGSPAAEARATPPPATDSVGTQAAPTSPAGAGNAAATMLLQLSPTLTQLADRADLRDDAAIREQRDNFTSATARLAEGDPHASLRPGLVAAASLLLAVQQKAYPNLESEANSLVQKAGLLSGRNATAAEQAQNRAYLDQLATLLNTMSYPAADVL</sequence>
<protein>
    <submittedName>
        <fullName evidence="3">Uncharacterized protein</fullName>
    </submittedName>
</protein>
<feature type="region of interest" description="Disordered" evidence="1">
    <location>
        <begin position="41"/>
        <end position="91"/>
    </location>
</feature>
<reference evidence="3 4" key="1">
    <citation type="submission" date="2019-12" db="EMBL/GenBank/DDBJ databases">
        <title>Hymenobacter sp. HMF4947 Genome sequencing and assembly.</title>
        <authorList>
            <person name="Kang H."/>
            <person name="Cha I."/>
            <person name="Kim H."/>
            <person name="Joh K."/>
        </authorList>
    </citation>
    <scope>NUCLEOTIDE SEQUENCE [LARGE SCALE GENOMIC DNA]</scope>
    <source>
        <strain evidence="3 4">HMF4947</strain>
    </source>
</reference>
<dbReference type="Proteomes" id="UP000441336">
    <property type="component" value="Unassembled WGS sequence"/>
</dbReference>
<proteinExistence type="predicted"/>
<keyword evidence="2" id="KW-0812">Transmembrane</keyword>
<dbReference type="EMBL" id="WQKZ01000004">
    <property type="protein sequence ID" value="MVN77977.1"/>
    <property type="molecule type" value="Genomic_DNA"/>
</dbReference>
<feature type="transmembrane region" description="Helical" evidence="2">
    <location>
        <begin position="16"/>
        <end position="34"/>
    </location>
</feature>
<accession>A0A7K1THR9</accession>
<comment type="caution">
    <text evidence="3">The sequence shown here is derived from an EMBL/GenBank/DDBJ whole genome shotgun (WGS) entry which is preliminary data.</text>
</comment>
<organism evidence="3 4">
    <name type="scientific">Hymenobacter ginkgonis</name>
    <dbReference type="NCBI Taxonomy" id="2682976"/>
    <lineage>
        <taxon>Bacteria</taxon>
        <taxon>Pseudomonadati</taxon>
        <taxon>Bacteroidota</taxon>
        <taxon>Cytophagia</taxon>
        <taxon>Cytophagales</taxon>
        <taxon>Hymenobacteraceae</taxon>
        <taxon>Hymenobacter</taxon>
    </lineage>
</organism>
<keyword evidence="2" id="KW-0472">Membrane</keyword>
<keyword evidence="2" id="KW-1133">Transmembrane helix</keyword>
<evidence type="ECO:0000313" key="3">
    <source>
        <dbReference type="EMBL" id="MVN77977.1"/>
    </source>
</evidence>
<dbReference type="AlphaFoldDB" id="A0A7K1THR9"/>
<gene>
    <name evidence="3" type="ORF">GO988_16730</name>
</gene>
<evidence type="ECO:0000256" key="2">
    <source>
        <dbReference type="SAM" id="Phobius"/>
    </source>
</evidence>
<keyword evidence="4" id="KW-1185">Reference proteome</keyword>
<name>A0A7K1THR9_9BACT</name>